<dbReference type="OrthoDB" id="1523880at2"/>
<dbReference type="AlphaFoldDB" id="A0A4Q7MKR2"/>
<evidence type="ECO:0000313" key="2">
    <source>
        <dbReference type="EMBL" id="RZS68991.1"/>
    </source>
</evidence>
<keyword evidence="1" id="KW-1133">Transmembrane helix</keyword>
<gene>
    <name evidence="2" type="ORF">EV199_4815</name>
</gene>
<feature type="transmembrane region" description="Helical" evidence="1">
    <location>
        <begin position="202"/>
        <end position="224"/>
    </location>
</feature>
<evidence type="ECO:0000313" key="3">
    <source>
        <dbReference type="Proteomes" id="UP000293874"/>
    </source>
</evidence>
<keyword evidence="1" id="KW-0472">Membrane</keyword>
<reference evidence="2 3" key="1">
    <citation type="submission" date="2019-02" db="EMBL/GenBank/DDBJ databases">
        <title>Genomic Encyclopedia of Type Strains, Phase IV (KMG-IV): sequencing the most valuable type-strain genomes for metagenomic binning, comparative biology and taxonomic classification.</title>
        <authorList>
            <person name="Goeker M."/>
        </authorList>
    </citation>
    <scope>NUCLEOTIDE SEQUENCE [LARGE SCALE GENOMIC DNA]</scope>
    <source>
        <strain evidence="2 3">DSM 18116</strain>
    </source>
</reference>
<organism evidence="2 3">
    <name type="scientific">Pseudobacter ginsenosidimutans</name>
    <dbReference type="NCBI Taxonomy" id="661488"/>
    <lineage>
        <taxon>Bacteria</taxon>
        <taxon>Pseudomonadati</taxon>
        <taxon>Bacteroidota</taxon>
        <taxon>Chitinophagia</taxon>
        <taxon>Chitinophagales</taxon>
        <taxon>Chitinophagaceae</taxon>
        <taxon>Pseudobacter</taxon>
    </lineage>
</organism>
<dbReference type="Proteomes" id="UP000293874">
    <property type="component" value="Unassembled WGS sequence"/>
</dbReference>
<dbReference type="EMBL" id="SGXA01000003">
    <property type="protein sequence ID" value="RZS68991.1"/>
    <property type="molecule type" value="Genomic_DNA"/>
</dbReference>
<dbReference type="RefSeq" id="WP_130543361.1">
    <property type="nucleotide sequence ID" value="NZ_CP042431.1"/>
</dbReference>
<keyword evidence="1" id="KW-0812">Transmembrane</keyword>
<sequence>MNQVFDFSRFRLLVGRHWVENRQRYILSLSAIGGLVLLWFIFLFLMERRESAVPTQIQTGTYYFVLFASGCLYASTIFSSLGSKGRGINYLSVPASHLEKLLVAILYSVVLFFISYTLVFYVVDIITLQIFNPIAKSNFVAASGGREYNWVKLANVFSSEEFMGEPVPITFLYYVLLAYFAVQSVFMAGSIFFSKFSFIKTFILLLVVGLLYWLSIFLTATNLVPKGDFADEGLLAYKVVDASGEALITLPAWLIYTGKYLLQYGFPPLLWLASFHRLKEKEI</sequence>
<accession>A0A4Q7MKR2</accession>
<protein>
    <recommendedName>
        <fullName evidence="4">ABC-2 family transporter</fullName>
    </recommendedName>
</protein>
<evidence type="ECO:0000256" key="1">
    <source>
        <dbReference type="SAM" id="Phobius"/>
    </source>
</evidence>
<feature type="transmembrane region" description="Helical" evidence="1">
    <location>
        <begin position="171"/>
        <end position="193"/>
    </location>
</feature>
<feature type="transmembrane region" description="Helical" evidence="1">
    <location>
        <begin position="101"/>
        <end position="123"/>
    </location>
</feature>
<feature type="transmembrane region" description="Helical" evidence="1">
    <location>
        <begin position="25"/>
        <end position="46"/>
    </location>
</feature>
<comment type="caution">
    <text evidence="2">The sequence shown here is derived from an EMBL/GenBank/DDBJ whole genome shotgun (WGS) entry which is preliminary data.</text>
</comment>
<name>A0A4Q7MKR2_9BACT</name>
<feature type="transmembrane region" description="Helical" evidence="1">
    <location>
        <begin position="253"/>
        <end position="273"/>
    </location>
</feature>
<keyword evidence="3" id="KW-1185">Reference proteome</keyword>
<proteinExistence type="predicted"/>
<feature type="transmembrane region" description="Helical" evidence="1">
    <location>
        <begin position="61"/>
        <end position="81"/>
    </location>
</feature>
<evidence type="ECO:0008006" key="4">
    <source>
        <dbReference type="Google" id="ProtNLM"/>
    </source>
</evidence>